<proteinExistence type="predicted"/>
<organism evidence="2 3">
    <name type="scientific">Nelumbo nucifera</name>
    <name type="common">Sacred lotus</name>
    <dbReference type="NCBI Taxonomy" id="4432"/>
    <lineage>
        <taxon>Eukaryota</taxon>
        <taxon>Viridiplantae</taxon>
        <taxon>Streptophyta</taxon>
        <taxon>Embryophyta</taxon>
        <taxon>Tracheophyta</taxon>
        <taxon>Spermatophyta</taxon>
        <taxon>Magnoliopsida</taxon>
        <taxon>Proteales</taxon>
        <taxon>Nelumbonaceae</taxon>
        <taxon>Nelumbo</taxon>
    </lineage>
</organism>
<sequence>MRGNGTSGTNHREATEQIQSSVPLQTKEQQESEISGVEPDFGVNMLLQSSDIIDGESGDVVLQRLVEREVAIRRTEEEKQGEEVSKTGDRNREKKSRTDSKGPRSQGISTEWEGEYQ</sequence>
<dbReference type="AlphaFoldDB" id="A0A822Z680"/>
<dbReference type="EMBL" id="DUZY01000005">
    <property type="protein sequence ID" value="DAD38965.1"/>
    <property type="molecule type" value="Genomic_DNA"/>
</dbReference>
<dbReference type="Proteomes" id="UP000607653">
    <property type="component" value="Unassembled WGS sequence"/>
</dbReference>
<reference evidence="2 3" key="1">
    <citation type="journal article" date="2020" name="Mol. Biol. Evol.">
        <title>Distinct Expression and Methylation Patterns for Genes with Different Fates following a Single Whole-Genome Duplication in Flowering Plants.</title>
        <authorList>
            <person name="Shi T."/>
            <person name="Rahmani R.S."/>
            <person name="Gugger P.F."/>
            <person name="Wang M."/>
            <person name="Li H."/>
            <person name="Zhang Y."/>
            <person name="Li Z."/>
            <person name="Wang Q."/>
            <person name="Van de Peer Y."/>
            <person name="Marchal K."/>
            <person name="Chen J."/>
        </authorList>
    </citation>
    <scope>NUCLEOTIDE SEQUENCE [LARGE SCALE GENOMIC DNA]</scope>
    <source>
        <tissue evidence="2">Leaf</tissue>
    </source>
</reference>
<accession>A0A822Z680</accession>
<feature type="region of interest" description="Disordered" evidence="1">
    <location>
        <begin position="69"/>
        <end position="117"/>
    </location>
</feature>
<protein>
    <submittedName>
        <fullName evidence="2">Uncharacterized protein</fullName>
    </submittedName>
</protein>
<feature type="compositionally biased region" description="Polar residues" evidence="1">
    <location>
        <begin position="16"/>
        <end position="27"/>
    </location>
</feature>
<keyword evidence="3" id="KW-1185">Reference proteome</keyword>
<name>A0A822Z680_NELNU</name>
<evidence type="ECO:0000313" key="2">
    <source>
        <dbReference type="EMBL" id="DAD38965.1"/>
    </source>
</evidence>
<evidence type="ECO:0000313" key="3">
    <source>
        <dbReference type="Proteomes" id="UP000607653"/>
    </source>
</evidence>
<comment type="caution">
    <text evidence="2">The sequence shown here is derived from an EMBL/GenBank/DDBJ whole genome shotgun (WGS) entry which is preliminary data.</text>
</comment>
<gene>
    <name evidence="2" type="ORF">HUJ06_013287</name>
</gene>
<feature type="region of interest" description="Disordered" evidence="1">
    <location>
        <begin position="1"/>
        <end position="41"/>
    </location>
</feature>
<evidence type="ECO:0000256" key="1">
    <source>
        <dbReference type="SAM" id="MobiDB-lite"/>
    </source>
</evidence>
<feature type="compositionally biased region" description="Basic and acidic residues" evidence="1">
    <location>
        <begin position="69"/>
        <end position="102"/>
    </location>
</feature>